<accession>A0A0E9Q4U3</accession>
<dbReference type="EMBL" id="GBXM01097227">
    <property type="protein sequence ID" value="JAH11350.1"/>
    <property type="molecule type" value="Transcribed_RNA"/>
</dbReference>
<proteinExistence type="predicted"/>
<name>A0A0E9Q4U3_ANGAN</name>
<dbReference type="AlphaFoldDB" id="A0A0E9Q4U3"/>
<evidence type="ECO:0000313" key="1">
    <source>
        <dbReference type="EMBL" id="JAH11350.1"/>
    </source>
</evidence>
<reference evidence="1" key="1">
    <citation type="submission" date="2014-11" db="EMBL/GenBank/DDBJ databases">
        <authorList>
            <person name="Amaro Gonzalez C."/>
        </authorList>
    </citation>
    <scope>NUCLEOTIDE SEQUENCE</scope>
</reference>
<reference evidence="1" key="2">
    <citation type="journal article" date="2015" name="Fish Shellfish Immunol.">
        <title>Early steps in the European eel (Anguilla anguilla)-Vibrio vulnificus interaction in the gills: Role of the RtxA13 toxin.</title>
        <authorList>
            <person name="Callol A."/>
            <person name="Pajuelo D."/>
            <person name="Ebbesson L."/>
            <person name="Teles M."/>
            <person name="MacKenzie S."/>
            <person name="Amaro C."/>
        </authorList>
    </citation>
    <scope>NUCLEOTIDE SEQUENCE</scope>
</reference>
<organism evidence="1">
    <name type="scientific">Anguilla anguilla</name>
    <name type="common">European freshwater eel</name>
    <name type="synonym">Muraena anguilla</name>
    <dbReference type="NCBI Taxonomy" id="7936"/>
    <lineage>
        <taxon>Eukaryota</taxon>
        <taxon>Metazoa</taxon>
        <taxon>Chordata</taxon>
        <taxon>Craniata</taxon>
        <taxon>Vertebrata</taxon>
        <taxon>Euteleostomi</taxon>
        <taxon>Actinopterygii</taxon>
        <taxon>Neopterygii</taxon>
        <taxon>Teleostei</taxon>
        <taxon>Anguilliformes</taxon>
        <taxon>Anguillidae</taxon>
        <taxon>Anguilla</taxon>
    </lineage>
</organism>
<sequence>MNASMGQNWTEKPLFLLLHHKWQEVVDLRHVHIPFVVTTDQHLPSDPTRTQRRQTLVILIEQVSF</sequence>
<protein>
    <submittedName>
        <fullName evidence="1">Uncharacterized protein</fullName>
    </submittedName>
</protein>